<reference evidence="1" key="1">
    <citation type="submission" date="2023-03" db="EMBL/GenBank/DDBJ databases">
        <title>Chromosome-level genomes of two armyworms, Mythimna separata and Mythimna loreyi, provide insights into the biosynthesis and reception of sex pheromones.</title>
        <authorList>
            <person name="Zhao H."/>
        </authorList>
    </citation>
    <scope>NUCLEOTIDE SEQUENCE</scope>
    <source>
        <strain evidence="1">BeijingLab</strain>
    </source>
</reference>
<comment type="caution">
    <text evidence="1">The sequence shown here is derived from an EMBL/GenBank/DDBJ whole genome shotgun (WGS) entry which is preliminary data.</text>
</comment>
<organism evidence="1 2">
    <name type="scientific">Mythimna loreyi</name>
    <dbReference type="NCBI Taxonomy" id="667449"/>
    <lineage>
        <taxon>Eukaryota</taxon>
        <taxon>Metazoa</taxon>
        <taxon>Ecdysozoa</taxon>
        <taxon>Arthropoda</taxon>
        <taxon>Hexapoda</taxon>
        <taxon>Insecta</taxon>
        <taxon>Pterygota</taxon>
        <taxon>Neoptera</taxon>
        <taxon>Endopterygota</taxon>
        <taxon>Lepidoptera</taxon>
        <taxon>Glossata</taxon>
        <taxon>Ditrysia</taxon>
        <taxon>Noctuoidea</taxon>
        <taxon>Noctuidae</taxon>
        <taxon>Noctuinae</taxon>
        <taxon>Hadenini</taxon>
        <taxon>Mythimna</taxon>
    </lineage>
</organism>
<keyword evidence="2" id="KW-1185">Reference proteome</keyword>
<sequence>MLKYVVPLIFVLSSANSWRDYGPKHQLLRPHEQVASATQVKFALENKYDDTGPGAKQPEKAYSTYKNLEDALIAYLDDPDTKLPEFEREKAINRLTQSSKYLSHQNLFQQNERFKPQFQHQNIHTDIYNYPVGQLSFTQDSKIGLKGLQGNDVFKSYQIEKKPEPFKFQKIHAVKGSPLSLAHYTRAPDLKQAHDQFDPHPKYTFSYGVHDKHTGDSKSAQESRDGGSVRGFYSVLDADGKTRTVHYTADDLLGFRANVQKT</sequence>
<gene>
    <name evidence="1" type="ORF">PYW08_015696</name>
</gene>
<protein>
    <submittedName>
        <fullName evidence="1">Uncharacterized protein</fullName>
    </submittedName>
</protein>
<name>A0ACC2QRC8_9NEOP</name>
<proteinExistence type="predicted"/>
<evidence type="ECO:0000313" key="2">
    <source>
        <dbReference type="Proteomes" id="UP001231649"/>
    </source>
</evidence>
<accession>A0ACC2QRC8</accession>
<dbReference type="EMBL" id="CM056784">
    <property type="protein sequence ID" value="KAJ8724222.1"/>
    <property type="molecule type" value="Genomic_DNA"/>
</dbReference>
<dbReference type="Proteomes" id="UP001231649">
    <property type="component" value="Chromosome 8"/>
</dbReference>
<evidence type="ECO:0000313" key="1">
    <source>
        <dbReference type="EMBL" id="KAJ8724222.1"/>
    </source>
</evidence>